<protein>
    <submittedName>
        <fullName evidence="1">BURP domain protein RD22</fullName>
    </submittedName>
</protein>
<reference evidence="1" key="1">
    <citation type="submission" date="2015-12" db="EMBL/GenBank/DDBJ databases">
        <title>Update maize B73 reference genome by single molecule sequencing technologies.</title>
        <authorList>
            <consortium name="Maize Genome Sequencing Project"/>
            <person name="Ware D."/>
        </authorList>
    </citation>
    <scope>NUCLEOTIDE SEQUENCE [LARGE SCALE GENOMIC DNA]</scope>
    <source>
        <tissue evidence="1">Seedling</tissue>
    </source>
</reference>
<dbReference type="AlphaFoldDB" id="A0A1D6KM66"/>
<name>A0A1D6KM66_MAIZE</name>
<dbReference type="ExpressionAtlas" id="A0A1D6KM66">
    <property type="expression patterns" value="baseline and differential"/>
</dbReference>
<organism evidence="1">
    <name type="scientific">Zea mays</name>
    <name type="common">Maize</name>
    <dbReference type="NCBI Taxonomy" id="4577"/>
    <lineage>
        <taxon>Eukaryota</taxon>
        <taxon>Viridiplantae</taxon>
        <taxon>Streptophyta</taxon>
        <taxon>Embryophyta</taxon>
        <taxon>Tracheophyta</taxon>
        <taxon>Spermatophyta</taxon>
        <taxon>Magnoliopsida</taxon>
        <taxon>Liliopsida</taxon>
        <taxon>Poales</taxon>
        <taxon>Poaceae</taxon>
        <taxon>PACMAD clade</taxon>
        <taxon>Panicoideae</taxon>
        <taxon>Andropogonodae</taxon>
        <taxon>Andropogoneae</taxon>
        <taxon>Tripsacinae</taxon>
        <taxon>Zea</taxon>
    </lineage>
</organism>
<dbReference type="EMBL" id="CM007647">
    <property type="protein sequence ID" value="ONM03933.1"/>
    <property type="molecule type" value="Genomic_DNA"/>
</dbReference>
<evidence type="ECO:0000313" key="1">
    <source>
        <dbReference type="EMBL" id="ONM03933.1"/>
    </source>
</evidence>
<sequence>MHTRATRYWRRGAMPGMDAFAAVSLLATLFLVRAAAAHPPAAAADAMTPTDYWRAVLPETPMPRAILDLLTTSTGIFNLLQIHTVSAFCFPFKRPSKTRYF</sequence>
<gene>
    <name evidence="1" type="ORF">ZEAMMB73_Zm00001d031909</name>
</gene>
<accession>A0A1D6KM66</accession>
<proteinExistence type="predicted"/>